<dbReference type="InterPro" id="IPR013655">
    <property type="entry name" value="PAS_fold_3"/>
</dbReference>
<evidence type="ECO:0000313" key="10">
    <source>
        <dbReference type="Proteomes" id="UP000199705"/>
    </source>
</evidence>
<evidence type="ECO:0000259" key="7">
    <source>
        <dbReference type="PROSITE" id="PS50109"/>
    </source>
</evidence>
<dbReference type="Gene3D" id="3.30.450.20">
    <property type="entry name" value="PAS domain"/>
    <property type="match status" value="3"/>
</dbReference>
<dbReference type="InterPro" id="IPR003594">
    <property type="entry name" value="HATPase_dom"/>
</dbReference>
<proteinExistence type="predicted"/>
<dbReference type="InterPro" id="IPR003661">
    <property type="entry name" value="HisK_dim/P_dom"/>
</dbReference>
<dbReference type="SMART" id="SM00086">
    <property type="entry name" value="PAC"/>
    <property type="match status" value="3"/>
</dbReference>
<evidence type="ECO:0000313" key="9">
    <source>
        <dbReference type="EMBL" id="SDH61051.1"/>
    </source>
</evidence>
<keyword evidence="5" id="KW-0418">Kinase</keyword>
<sequence>MEPTENFFRSIIEASPFPVYMCMGPDKLIAIANDATLKAWGKDKSIIGKPFDEALPDLQGQPFSSLISEVYRTGETYHGNNAPAEFIINGKRQINYYKFTYQAVRNSRGKIVGVICFSTDVTEIEHARQAMEESRHTLYNMVRQAPVGICIINSDNLVIEVVNDSYLELVGRKRVEMENRGVWEAIPETAELYAPVMDNVIETGQPITAKEHKLLLVRNGVPEMVFIDFVYEPVKGFDGEISAIMVIAIDVTEKVFARRKIEEAEERARLAVEAAEIGTFDLDLVTEEILTSERFNIIFGVGRDAPRDLFLKALHPDDLELRNNAHKTALTTGKLFYEARIIWPNGSLRWIRAQGKVYYGSINKPLRILGTLLDITEFKHLQQQKDDFISVASHELKTPMTSIKASMQLLDRLIKVDPSSDKIPQFINRGNSSLNKMQQLVDSLLNVSKITAGQLALHKTHFLAAQMINECCDHVRLAGTHELELTGDTDLELYADRQRIDQVVVNFVNNAVKYAPDSNRIVINISKQDNMAKISVQDFGRGIPPENIPHLFERYYRVDTSGIQYSGLGLGLYISAEIIELHGGEMGVESEVDKGSTFWFTIPLN</sequence>
<keyword evidence="6" id="KW-0902">Two-component regulatory system</keyword>
<feature type="domain" description="PAC" evidence="8">
    <location>
        <begin position="80"/>
        <end position="133"/>
    </location>
</feature>
<dbReference type="PANTHER" id="PTHR43711">
    <property type="entry name" value="TWO-COMPONENT HISTIDINE KINASE"/>
    <property type="match status" value="1"/>
</dbReference>
<comment type="catalytic activity">
    <reaction evidence="1">
        <text>ATP + protein L-histidine = ADP + protein N-phospho-L-histidine.</text>
        <dbReference type="EC" id="2.7.13.3"/>
    </reaction>
</comment>
<evidence type="ECO:0000259" key="8">
    <source>
        <dbReference type="PROSITE" id="PS50113"/>
    </source>
</evidence>
<feature type="domain" description="PAC" evidence="8">
    <location>
        <begin position="335"/>
        <end position="387"/>
    </location>
</feature>
<evidence type="ECO:0000256" key="4">
    <source>
        <dbReference type="ARBA" id="ARBA00022679"/>
    </source>
</evidence>
<dbReference type="STRING" id="551996.SAMN05192573_11125"/>
<dbReference type="PRINTS" id="PR00344">
    <property type="entry name" value="BCTRLSENSOR"/>
</dbReference>
<dbReference type="EMBL" id="FNCG01000011">
    <property type="protein sequence ID" value="SDH61051.1"/>
    <property type="molecule type" value="Genomic_DNA"/>
</dbReference>
<dbReference type="FunFam" id="3.30.565.10:FF:000006">
    <property type="entry name" value="Sensor histidine kinase WalK"/>
    <property type="match status" value="1"/>
</dbReference>
<dbReference type="RefSeq" id="WP_091171072.1">
    <property type="nucleotide sequence ID" value="NZ_FNCG01000011.1"/>
</dbReference>
<evidence type="ECO:0000256" key="5">
    <source>
        <dbReference type="ARBA" id="ARBA00022777"/>
    </source>
</evidence>
<dbReference type="PANTHER" id="PTHR43711:SF31">
    <property type="entry name" value="HISTIDINE KINASE"/>
    <property type="match status" value="1"/>
</dbReference>
<evidence type="ECO:0000256" key="2">
    <source>
        <dbReference type="ARBA" id="ARBA00012438"/>
    </source>
</evidence>
<dbReference type="InterPro" id="IPR036097">
    <property type="entry name" value="HisK_dim/P_sf"/>
</dbReference>
<keyword evidence="3" id="KW-0597">Phosphoprotein</keyword>
<dbReference type="Gene3D" id="1.10.287.130">
    <property type="match status" value="1"/>
</dbReference>
<dbReference type="InterPro" id="IPR004358">
    <property type="entry name" value="Sig_transdc_His_kin-like_C"/>
</dbReference>
<dbReference type="SMART" id="SM00387">
    <property type="entry name" value="HATPase_c"/>
    <property type="match status" value="1"/>
</dbReference>
<organism evidence="9 10">
    <name type="scientific">Mucilaginibacter gossypii</name>
    <dbReference type="NCBI Taxonomy" id="551996"/>
    <lineage>
        <taxon>Bacteria</taxon>
        <taxon>Pseudomonadati</taxon>
        <taxon>Bacteroidota</taxon>
        <taxon>Sphingobacteriia</taxon>
        <taxon>Sphingobacteriales</taxon>
        <taxon>Sphingobacteriaceae</taxon>
        <taxon>Mucilaginibacter</taxon>
    </lineage>
</organism>
<dbReference type="InterPro" id="IPR005467">
    <property type="entry name" value="His_kinase_dom"/>
</dbReference>
<dbReference type="SUPFAM" id="SSF55785">
    <property type="entry name" value="PYP-like sensor domain (PAS domain)"/>
    <property type="match status" value="3"/>
</dbReference>
<protein>
    <recommendedName>
        <fullName evidence="2">histidine kinase</fullName>
        <ecNumber evidence="2">2.7.13.3</ecNumber>
    </recommendedName>
</protein>
<dbReference type="CDD" id="cd00130">
    <property type="entry name" value="PAS"/>
    <property type="match status" value="1"/>
</dbReference>
<dbReference type="Pfam" id="PF00512">
    <property type="entry name" value="HisKA"/>
    <property type="match status" value="1"/>
</dbReference>
<feature type="domain" description="PAC" evidence="8">
    <location>
        <begin position="208"/>
        <end position="263"/>
    </location>
</feature>
<dbReference type="GO" id="GO:0000155">
    <property type="term" value="F:phosphorelay sensor kinase activity"/>
    <property type="evidence" value="ECO:0007669"/>
    <property type="project" value="InterPro"/>
</dbReference>
<dbReference type="Pfam" id="PF08447">
    <property type="entry name" value="PAS_3"/>
    <property type="match status" value="1"/>
</dbReference>
<dbReference type="AlphaFoldDB" id="A0A1G8DTY1"/>
<dbReference type="Pfam" id="PF08448">
    <property type="entry name" value="PAS_4"/>
    <property type="match status" value="2"/>
</dbReference>
<evidence type="ECO:0000256" key="6">
    <source>
        <dbReference type="ARBA" id="ARBA00023012"/>
    </source>
</evidence>
<dbReference type="EC" id="2.7.13.3" evidence="2"/>
<dbReference type="Gene3D" id="2.10.70.100">
    <property type="match status" value="1"/>
</dbReference>
<dbReference type="PROSITE" id="PS50113">
    <property type="entry name" value="PAC"/>
    <property type="match status" value="3"/>
</dbReference>
<dbReference type="NCBIfam" id="TIGR00229">
    <property type="entry name" value="sensory_box"/>
    <property type="match status" value="1"/>
</dbReference>
<evidence type="ECO:0000256" key="1">
    <source>
        <dbReference type="ARBA" id="ARBA00000085"/>
    </source>
</evidence>
<keyword evidence="10" id="KW-1185">Reference proteome</keyword>
<dbReference type="InterPro" id="IPR035965">
    <property type="entry name" value="PAS-like_dom_sf"/>
</dbReference>
<dbReference type="Proteomes" id="UP000199705">
    <property type="component" value="Unassembled WGS sequence"/>
</dbReference>
<dbReference type="InterPro" id="IPR050736">
    <property type="entry name" value="Sensor_HK_Regulatory"/>
</dbReference>
<dbReference type="SMART" id="SM00388">
    <property type="entry name" value="HisKA"/>
    <property type="match status" value="1"/>
</dbReference>
<dbReference type="InterPro" id="IPR000700">
    <property type="entry name" value="PAS-assoc_C"/>
</dbReference>
<dbReference type="InterPro" id="IPR000014">
    <property type="entry name" value="PAS"/>
</dbReference>
<accession>A0A1G8DTY1</accession>
<keyword evidence="4" id="KW-0808">Transferase</keyword>
<dbReference type="InterPro" id="IPR001610">
    <property type="entry name" value="PAC"/>
</dbReference>
<dbReference type="InterPro" id="IPR036890">
    <property type="entry name" value="HATPase_C_sf"/>
</dbReference>
<feature type="domain" description="Histidine kinase" evidence="7">
    <location>
        <begin position="391"/>
        <end position="605"/>
    </location>
</feature>
<dbReference type="Pfam" id="PF02518">
    <property type="entry name" value="HATPase_c"/>
    <property type="match status" value="1"/>
</dbReference>
<dbReference type="SMART" id="SM00091">
    <property type="entry name" value="PAS"/>
    <property type="match status" value="3"/>
</dbReference>
<dbReference type="InterPro" id="IPR013656">
    <property type="entry name" value="PAS_4"/>
</dbReference>
<dbReference type="SUPFAM" id="SSF47384">
    <property type="entry name" value="Homodimeric domain of signal transducing histidine kinase"/>
    <property type="match status" value="1"/>
</dbReference>
<dbReference type="CDD" id="cd00082">
    <property type="entry name" value="HisKA"/>
    <property type="match status" value="1"/>
</dbReference>
<dbReference type="Gene3D" id="3.30.565.10">
    <property type="entry name" value="Histidine kinase-like ATPase, C-terminal domain"/>
    <property type="match status" value="1"/>
</dbReference>
<name>A0A1G8DTY1_9SPHI</name>
<dbReference type="SUPFAM" id="SSF55874">
    <property type="entry name" value="ATPase domain of HSP90 chaperone/DNA topoisomerase II/histidine kinase"/>
    <property type="match status" value="1"/>
</dbReference>
<dbReference type="PROSITE" id="PS50109">
    <property type="entry name" value="HIS_KIN"/>
    <property type="match status" value="1"/>
</dbReference>
<evidence type="ECO:0000256" key="3">
    <source>
        <dbReference type="ARBA" id="ARBA00022553"/>
    </source>
</evidence>
<reference evidence="10" key="1">
    <citation type="submission" date="2016-10" db="EMBL/GenBank/DDBJ databases">
        <authorList>
            <person name="Varghese N."/>
            <person name="Submissions S."/>
        </authorList>
    </citation>
    <scope>NUCLEOTIDE SEQUENCE [LARGE SCALE GENOMIC DNA]</scope>
    <source>
        <strain evidence="10">Gh-67</strain>
    </source>
</reference>
<gene>
    <name evidence="9" type="ORF">SAMN05192573_11125</name>
</gene>